<evidence type="ECO:0000259" key="10">
    <source>
        <dbReference type="PROSITE" id="PS51747"/>
    </source>
</evidence>
<evidence type="ECO:0000256" key="4">
    <source>
        <dbReference type="ARBA" id="ARBA00022727"/>
    </source>
</evidence>
<dbReference type="EMBL" id="KZ084127">
    <property type="protein sequence ID" value="OSC99454.1"/>
    <property type="molecule type" value="Genomic_DNA"/>
</dbReference>
<dbReference type="GO" id="GO:0008270">
    <property type="term" value="F:zinc ion binding"/>
    <property type="evidence" value="ECO:0007669"/>
    <property type="project" value="InterPro"/>
</dbReference>
<dbReference type="GO" id="GO:0005737">
    <property type="term" value="C:cytoplasm"/>
    <property type="evidence" value="ECO:0007669"/>
    <property type="project" value="TreeGrafter"/>
</dbReference>
<dbReference type="AlphaFoldDB" id="A0A1Y2IED8"/>
<organism evidence="11 12">
    <name type="scientific">Trametes coccinea (strain BRFM310)</name>
    <name type="common">Pycnoporus coccineus</name>
    <dbReference type="NCBI Taxonomy" id="1353009"/>
    <lineage>
        <taxon>Eukaryota</taxon>
        <taxon>Fungi</taxon>
        <taxon>Dikarya</taxon>
        <taxon>Basidiomycota</taxon>
        <taxon>Agaricomycotina</taxon>
        <taxon>Agaricomycetes</taxon>
        <taxon>Polyporales</taxon>
        <taxon>Polyporaceae</taxon>
        <taxon>Trametes</taxon>
    </lineage>
</organism>
<dbReference type="Gene3D" id="3.40.140.10">
    <property type="entry name" value="Cytidine Deaminase, domain 2"/>
    <property type="match status" value="1"/>
</dbReference>
<evidence type="ECO:0000256" key="1">
    <source>
        <dbReference type="ARBA" id="ARBA00001947"/>
    </source>
</evidence>
<reference evidence="11 12" key="1">
    <citation type="journal article" date="2015" name="Biotechnol. Biofuels">
        <title>Enhanced degradation of softwood versus hardwood by the white-rot fungus Pycnoporus coccineus.</title>
        <authorList>
            <person name="Couturier M."/>
            <person name="Navarro D."/>
            <person name="Chevret D."/>
            <person name="Henrissat B."/>
            <person name="Piumi F."/>
            <person name="Ruiz-Duenas F.J."/>
            <person name="Martinez A.T."/>
            <person name="Grigoriev I.V."/>
            <person name="Riley R."/>
            <person name="Lipzen A."/>
            <person name="Berrin J.G."/>
            <person name="Master E.R."/>
            <person name="Rosso M.N."/>
        </authorList>
    </citation>
    <scope>NUCLEOTIDE SEQUENCE [LARGE SCALE GENOMIC DNA]</scope>
    <source>
        <strain evidence="11 12">BRFM310</strain>
    </source>
</reference>
<keyword evidence="3" id="KW-0479">Metal-binding</keyword>
<comment type="cofactor">
    <cofactor evidence="1">
        <name>Zn(2+)</name>
        <dbReference type="ChEBI" id="CHEBI:29105"/>
    </cofactor>
</comment>
<comment type="similarity">
    <text evidence="2">Belongs to the cytidine and deoxycytidylate deaminase family.</text>
</comment>
<dbReference type="GO" id="GO:0004132">
    <property type="term" value="F:dCMP deaminase activity"/>
    <property type="evidence" value="ECO:0007669"/>
    <property type="project" value="UniProtKB-EC"/>
</dbReference>
<evidence type="ECO:0000256" key="5">
    <source>
        <dbReference type="ARBA" id="ARBA00022801"/>
    </source>
</evidence>
<evidence type="ECO:0000256" key="7">
    <source>
        <dbReference type="ARBA" id="ARBA00038938"/>
    </source>
</evidence>
<evidence type="ECO:0000256" key="2">
    <source>
        <dbReference type="ARBA" id="ARBA00006576"/>
    </source>
</evidence>
<dbReference type="InterPro" id="IPR016192">
    <property type="entry name" value="APOBEC/CMP_deaminase_Zn-bd"/>
</dbReference>
<feature type="domain" description="CMP/dCMP-type deaminase" evidence="10">
    <location>
        <begin position="241"/>
        <end position="366"/>
    </location>
</feature>
<evidence type="ECO:0000256" key="9">
    <source>
        <dbReference type="ARBA" id="ARBA00071582"/>
    </source>
</evidence>
<dbReference type="SUPFAM" id="SSF53927">
    <property type="entry name" value="Cytidine deaminase-like"/>
    <property type="match status" value="1"/>
</dbReference>
<dbReference type="FunFam" id="3.40.140.10:FF:000035">
    <property type="entry name" value="dCMP deaminase"/>
    <property type="match status" value="1"/>
</dbReference>
<dbReference type="EC" id="3.5.4.12" evidence="7"/>
<keyword evidence="6" id="KW-0862">Zinc</keyword>
<dbReference type="Proteomes" id="UP000193067">
    <property type="component" value="Unassembled WGS sequence"/>
</dbReference>
<proteinExistence type="inferred from homology"/>
<sequence length="381" mass="42107">MFIAIIGTRLAGKTTVENFLVKHKGFVHVRLVHHSPSKDSVGDGDFLPAYTDAASPSDEIGPHSEAAYNRHRVSFLTLASPASSSLPSPAPFPEQGQPLWFRTPGDLLAHVTRNWRTHFVTTDLDTPDLLNEFLTRPFVLVVSVDAPLLTRYRRSFESSNIKRALEDFIREHDIFYYGPDGHDQTTSDIATVTNSQRSRSSFRSLSQLASVHVVNSFETISGLQDHLLELNLLNPERLRPGWDTYFMRLASLASQRSNCMKRRVGAILVRNARVVSTGYNGTPRGLKNCNEGGCTRCNTASETPDECLCLHAEENALLEAGRVGEGAILYCNTCPCLKCTIKIIQSGVKEVVYNLSYKVDDASAALFAEAGVILRRHANSA</sequence>
<dbReference type="CDD" id="cd01286">
    <property type="entry name" value="deoxycytidylate_deaminase"/>
    <property type="match status" value="1"/>
</dbReference>
<dbReference type="PROSITE" id="PS51747">
    <property type="entry name" value="CYT_DCMP_DEAMINASES_2"/>
    <property type="match status" value="1"/>
</dbReference>
<keyword evidence="4" id="KW-0545">Nucleotide biosynthesis</keyword>
<accession>A0A1Y2IED8</accession>
<dbReference type="Pfam" id="PF00383">
    <property type="entry name" value="dCMP_cyt_deam_1"/>
    <property type="match status" value="1"/>
</dbReference>
<dbReference type="InterPro" id="IPR035105">
    <property type="entry name" value="Deoxycytidylate_deaminase_dom"/>
</dbReference>
<dbReference type="PANTHER" id="PTHR11086:SF18">
    <property type="entry name" value="DEOXYCYTIDYLATE DEAMINASE"/>
    <property type="match status" value="1"/>
</dbReference>
<evidence type="ECO:0000313" key="12">
    <source>
        <dbReference type="Proteomes" id="UP000193067"/>
    </source>
</evidence>
<dbReference type="InterPro" id="IPR016193">
    <property type="entry name" value="Cytidine_deaminase-like"/>
</dbReference>
<dbReference type="PROSITE" id="PS00903">
    <property type="entry name" value="CYT_DCMP_DEAMINASES_1"/>
    <property type="match status" value="1"/>
</dbReference>
<keyword evidence="12" id="KW-1185">Reference proteome</keyword>
<dbReference type="InterPro" id="IPR015517">
    <property type="entry name" value="dCMP_deaminase-rel"/>
</dbReference>
<evidence type="ECO:0000256" key="6">
    <source>
        <dbReference type="ARBA" id="ARBA00022833"/>
    </source>
</evidence>
<protein>
    <recommendedName>
        <fullName evidence="9">Deoxycytidylate deaminase</fullName>
        <ecNumber evidence="7">3.5.4.12</ecNumber>
    </recommendedName>
    <alternativeName>
        <fullName evidence="8">dCMP deaminase</fullName>
    </alternativeName>
</protein>
<dbReference type="OrthoDB" id="6710946at2759"/>
<evidence type="ECO:0000256" key="8">
    <source>
        <dbReference type="ARBA" id="ARBA00041763"/>
    </source>
</evidence>
<dbReference type="InterPro" id="IPR002125">
    <property type="entry name" value="CMP_dCMP_dom"/>
</dbReference>
<dbReference type="STRING" id="1353009.A0A1Y2IED8"/>
<dbReference type="PANTHER" id="PTHR11086">
    <property type="entry name" value="DEOXYCYTIDYLATE DEAMINASE-RELATED"/>
    <property type="match status" value="1"/>
</dbReference>
<keyword evidence="5" id="KW-0378">Hydrolase</keyword>
<dbReference type="GO" id="GO:0009165">
    <property type="term" value="P:nucleotide biosynthetic process"/>
    <property type="evidence" value="ECO:0007669"/>
    <property type="project" value="UniProtKB-KW"/>
</dbReference>
<gene>
    <name evidence="11" type="ORF">PYCCODRAFT_1438241</name>
</gene>
<name>A0A1Y2IED8_TRAC3</name>
<evidence type="ECO:0000256" key="3">
    <source>
        <dbReference type="ARBA" id="ARBA00022723"/>
    </source>
</evidence>
<evidence type="ECO:0000313" key="11">
    <source>
        <dbReference type="EMBL" id="OSC99454.1"/>
    </source>
</evidence>